<dbReference type="OrthoDB" id="9810929at2"/>
<dbReference type="PANTHER" id="PTHR45947:SF3">
    <property type="entry name" value="SULFOQUINOVOSYL TRANSFERASE SQD2"/>
    <property type="match status" value="1"/>
</dbReference>
<dbReference type="AlphaFoldDB" id="A0A4Q7ZEA2"/>
<dbReference type="Gene3D" id="3.40.50.2000">
    <property type="entry name" value="Glycogen Phosphorylase B"/>
    <property type="match status" value="2"/>
</dbReference>
<protein>
    <submittedName>
        <fullName evidence="4">Glycosyltransferase involved in cell wall biosynthesis</fullName>
    </submittedName>
</protein>
<dbReference type="PANTHER" id="PTHR45947">
    <property type="entry name" value="SULFOQUINOVOSYL TRANSFERASE SQD2"/>
    <property type="match status" value="1"/>
</dbReference>
<dbReference type="Pfam" id="PF13692">
    <property type="entry name" value="Glyco_trans_1_4"/>
    <property type="match status" value="1"/>
</dbReference>
<accession>A0A4Q7ZEA2</accession>
<dbReference type="EMBL" id="SHKY01000001">
    <property type="protein sequence ID" value="RZU49040.1"/>
    <property type="molecule type" value="Genomic_DNA"/>
</dbReference>
<evidence type="ECO:0000313" key="4">
    <source>
        <dbReference type="EMBL" id="RZU49040.1"/>
    </source>
</evidence>
<evidence type="ECO:0000256" key="1">
    <source>
        <dbReference type="ARBA" id="ARBA00022676"/>
    </source>
</evidence>
<dbReference type="Proteomes" id="UP000292564">
    <property type="component" value="Unassembled WGS sequence"/>
</dbReference>
<keyword evidence="1" id="KW-0328">Glycosyltransferase</keyword>
<keyword evidence="5" id="KW-1185">Reference proteome</keyword>
<comment type="caution">
    <text evidence="4">The sequence shown here is derived from an EMBL/GenBank/DDBJ whole genome shotgun (WGS) entry which is preliminary data.</text>
</comment>
<name>A0A4Q7ZEA2_9ACTN</name>
<dbReference type="InterPro" id="IPR028098">
    <property type="entry name" value="Glyco_trans_4-like_N"/>
</dbReference>
<evidence type="ECO:0000259" key="3">
    <source>
        <dbReference type="Pfam" id="PF13579"/>
    </source>
</evidence>
<feature type="domain" description="Glycosyltransferase subfamily 4-like N-terminal" evidence="3">
    <location>
        <begin position="15"/>
        <end position="182"/>
    </location>
</feature>
<dbReference type="GO" id="GO:1901137">
    <property type="term" value="P:carbohydrate derivative biosynthetic process"/>
    <property type="evidence" value="ECO:0007669"/>
    <property type="project" value="UniProtKB-ARBA"/>
</dbReference>
<keyword evidence="2 4" id="KW-0808">Transferase</keyword>
<sequence length="392" mass="41200">MRVAMISENTGSLGAGGRHVLELAEALAELGHDVRIHTRRDDPAAPDVVRAPGGVPVVRVPAGPARVLPVQERLPCLGEFARWLGRSWRDGDWAPAVVHAHFWTGGLAAVTAARRIGVPVVQSFHELGAGPAEPGGNGPSRAGYERALGRAVDRVLARSQQEVGELVDRGVPRPRITFVPAGVDSRRFNPDGPVAERDPRRPRILAVGRLADGTGYGAVVRAMRAVPGAEFVLIGGPPAAGLPDDPQAARLRELAVRCQVADRVRLVGAVTSADLPAWYRSADVFVVAPGQDRYEAAPLEAMACGVPVVGVASGALPETVVDGLTGDLVPAADPEALGGTLRRLIIDPVRRFAYATAALDRARQAYSWQRAAAQVGAVYAALESRSDAEAVA</sequence>
<dbReference type="RefSeq" id="WP_130508182.1">
    <property type="nucleotide sequence ID" value="NZ_SHKY01000001.1"/>
</dbReference>
<evidence type="ECO:0000256" key="2">
    <source>
        <dbReference type="ARBA" id="ARBA00022679"/>
    </source>
</evidence>
<dbReference type="SUPFAM" id="SSF53756">
    <property type="entry name" value="UDP-Glycosyltransferase/glycogen phosphorylase"/>
    <property type="match status" value="1"/>
</dbReference>
<dbReference type="GO" id="GO:0016758">
    <property type="term" value="F:hexosyltransferase activity"/>
    <property type="evidence" value="ECO:0007669"/>
    <property type="project" value="TreeGrafter"/>
</dbReference>
<proteinExistence type="predicted"/>
<gene>
    <name evidence="4" type="ORF">EV385_0774</name>
</gene>
<dbReference type="Pfam" id="PF13579">
    <property type="entry name" value="Glyco_trans_4_4"/>
    <property type="match status" value="1"/>
</dbReference>
<organism evidence="4 5">
    <name type="scientific">Krasilnikovia cinnamomea</name>
    <dbReference type="NCBI Taxonomy" id="349313"/>
    <lineage>
        <taxon>Bacteria</taxon>
        <taxon>Bacillati</taxon>
        <taxon>Actinomycetota</taxon>
        <taxon>Actinomycetes</taxon>
        <taxon>Micromonosporales</taxon>
        <taxon>Micromonosporaceae</taxon>
        <taxon>Krasilnikovia</taxon>
    </lineage>
</organism>
<evidence type="ECO:0000313" key="5">
    <source>
        <dbReference type="Proteomes" id="UP000292564"/>
    </source>
</evidence>
<reference evidence="4 5" key="1">
    <citation type="submission" date="2019-02" db="EMBL/GenBank/DDBJ databases">
        <title>Sequencing the genomes of 1000 actinobacteria strains.</title>
        <authorList>
            <person name="Klenk H.-P."/>
        </authorList>
    </citation>
    <scope>NUCLEOTIDE SEQUENCE [LARGE SCALE GENOMIC DNA]</scope>
    <source>
        <strain evidence="4 5">DSM 45162</strain>
    </source>
</reference>
<dbReference type="InterPro" id="IPR050194">
    <property type="entry name" value="Glycosyltransferase_grp1"/>
</dbReference>